<keyword evidence="1" id="KW-0479">Metal-binding</keyword>
<dbReference type="AlphaFoldDB" id="A0A5S9XI61"/>
<sequence>METESFKLDVHVQALSQDQSLGFVSTVLISQYREVEEFLINEKDDTVTSLGSYPDDSSTSHDPLISLKLPSFKPNDVYQRLQTHLHDHDLSEQISYKIVQAQQRQKRQSFYLPQQRPLFMIVSVKLTHKVYNVVSCDSAPLATDFDQESQQEEEEESKTCAICLENLLRSEDYCEMPTCSHYFHEPCLTEWLTRDNNSCPLCRKPVDKLHS</sequence>
<dbReference type="GO" id="GO:0008270">
    <property type="term" value="F:zinc ion binding"/>
    <property type="evidence" value="ECO:0007669"/>
    <property type="project" value="UniProtKB-KW"/>
</dbReference>
<dbReference type="SMART" id="SM01197">
    <property type="entry name" value="FANCL_C"/>
    <property type="match status" value="1"/>
</dbReference>
<dbReference type="PANTHER" id="PTHR45676:SF178">
    <property type="entry name" value="RING-TYPE E3 UBIQUITIN TRANSFERASE"/>
    <property type="match status" value="1"/>
</dbReference>
<dbReference type="Pfam" id="PF13639">
    <property type="entry name" value="zf-RING_2"/>
    <property type="match status" value="1"/>
</dbReference>
<reference evidence="3 4" key="1">
    <citation type="submission" date="2019-12" db="EMBL/GenBank/DDBJ databases">
        <authorList>
            <person name="Jiao W.-B."/>
            <person name="Schneeberger K."/>
        </authorList>
    </citation>
    <scope>NUCLEOTIDE SEQUENCE [LARGE SCALE GENOMIC DNA]</scope>
    <source>
        <strain evidence="4">cv. C24</strain>
    </source>
</reference>
<dbReference type="EMBL" id="CACSHJ010000089">
    <property type="protein sequence ID" value="CAA0384009.1"/>
    <property type="molecule type" value="Genomic_DNA"/>
</dbReference>
<dbReference type="ExpressionAtlas" id="A0A5S9XI61">
    <property type="expression patterns" value="baseline and differential"/>
</dbReference>
<feature type="domain" description="RING-type" evidence="2">
    <location>
        <begin position="160"/>
        <end position="203"/>
    </location>
</feature>
<keyword evidence="1" id="KW-0862">Zinc</keyword>
<evidence type="ECO:0000256" key="1">
    <source>
        <dbReference type="PROSITE-ProRule" id="PRU00175"/>
    </source>
</evidence>
<dbReference type="InterPro" id="IPR013083">
    <property type="entry name" value="Znf_RING/FYVE/PHD"/>
</dbReference>
<keyword evidence="1" id="KW-0863">Zinc-finger</keyword>
<dbReference type="PANTHER" id="PTHR45676">
    <property type="entry name" value="RING-H2 FINGER PROTEIN ATL51-RELATED"/>
    <property type="match status" value="1"/>
</dbReference>
<dbReference type="OrthoDB" id="1045959at2759"/>
<dbReference type="InterPro" id="IPR001841">
    <property type="entry name" value="Znf_RING"/>
</dbReference>
<dbReference type="PROSITE" id="PS50089">
    <property type="entry name" value="ZF_RING_2"/>
    <property type="match status" value="1"/>
</dbReference>
<dbReference type="Gene3D" id="3.30.40.10">
    <property type="entry name" value="Zinc/RING finger domain, C3HC4 (zinc finger)"/>
    <property type="match status" value="1"/>
</dbReference>
<dbReference type="Proteomes" id="UP000434276">
    <property type="component" value="Unassembled WGS sequence"/>
</dbReference>
<evidence type="ECO:0000259" key="2">
    <source>
        <dbReference type="PROSITE" id="PS50089"/>
    </source>
</evidence>
<name>A0A5S9XI61_ARATH</name>
<evidence type="ECO:0000313" key="3">
    <source>
        <dbReference type="EMBL" id="CAA0384009.1"/>
    </source>
</evidence>
<dbReference type="SMART" id="SM00184">
    <property type="entry name" value="RING"/>
    <property type="match status" value="1"/>
</dbReference>
<accession>A0A5S9XI61</accession>
<protein>
    <recommendedName>
        <fullName evidence="2">RING-type domain-containing protein</fullName>
    </recommendedName>
</protein>
<dbReference type="SUPFAM" id="SSF57850">
    <property type="entry name" value="RING/U-box"/>
    <property type="match status" value="1"/>
</dbReference>
<organism evidence="3 4">
    <name type="scientific">Arabidopsis thaliana</name>
    <name type="common">Mouse-ear cress</name>
    <dbReference type="NCBI Taxonomy" id="3702"/>
    <lineage>
        <taxon>Eukaryota</taxon>
        <taxon>Viridiplantae</taxon>
        <taxon>Streptophyta</taxon>
        <taxon>Embryophyta</taxon>
        <taxon>Tracheophyta</taxon>
        <taxon>Spermatophyta</taxon>
        <taxon>Magnoliopsida</taxon>
        <taxon>eudicotyledons</taxon>
        <taxon>Gunneridae</taxon>
        <taxon>Pentapetalae</taxon>
        <taxon>rosids</taxon>
        <taxon>malvids</taxon>
        <taxon>Brassicales</taxon>
        <taxon>Brassicaceae</taxon>
        <taxon>Camelineae</taxon>
        <taxon>Arabidopsis</taxon>
    </lineage>
</organism>
<gene>
    <name evidence="3" type="ORF">C24_LOCUS14205</name>
</gene>
<proteinExistence type="predicted"/>
<evidence type="ECO:0000313" key="4">
    <source>
        <dbReference type="Proteomes" id="UP000434276"/>
    </source>
</evidence>